<dbReference type="AlphaFoldDB" id="A0A0S8G981"/>
<dbReference type="PANTHER" id="PTHR36304:SF4">
    <property type="entry name" value="DUF4388 DOMAIN-CONTAINING PROTEIN"/>
    <property type="match status" value="1"/>
</dbReference>
<dbReference type="EMBL" id="LJUI01000031">
    <property type="protein sequence ID" value="KPK69667.1"/>
    <property type="molecule type" value="Genomic_DNA"/>
</dbReference>
<evidence type="ECO:0000313" key="3">
    <source>
        <dbReference type="EMBL" id="KPK69667.1"/>
    </source>
</evidence>
<proteinExistence type="predicted"/>
<evidence type="ECO:0000259" key="2">
    <source>
        <dbReference type="Pfam" id="PF14332"/>
    </source>
</evidence>
<name>A0A0S8G981_UNCT6</name>
<organism evidence="3 4">
    <name type="scientific">candidate division TA06 bacterium SM23_40</name>
    <dbReference type="NCBI Taxonomy" id="1703774"/>
    <lineage>
        <taxon>Bacteria</taxon>
        <taxon>Bacteria division TA06</taxon>
    </lineage>
</organism>
<dbReference type="Proteomes" id="UP000051717">
    <property type="component" value="Unassembled WGS sequence"/>
</dbReference>
<feature type="domain" description="PatA-like N-terminal" evidence="2">
    <location>
        <begin position="11"/>
        <end position="110"/>
    </location>
</feature>
<comment type="caution">
    <text evidence="3">The sequence shown here is derived from an EMBL/GenBank/DDBJ whole genome shotgun (WGS) entry which is preliminary data.</text>
</comment>
<gene>
    <name evidence="3" type="ORF">AMJ82_05130</name>
</gene>
<reference evidence="3 4" key="1">
    <citation type="journal article" date="2015" name="Microbiome">
        <title>Genomic resolution of linkages in carbon, nitrogen, and sulfur cycling among widespread estuary sediment bacteria.</title>
        <authorList>
            <person name="Baker B.J."/>
            <person name="Lazar C.S."/>
            <person name="Teske A.P."/>
            <person name="Dick G.J."/>
        </authorList>
    </citation>
    <scope>NUCLEOTIDE SEQUENCE [LARGE SCALE GENOMIC DNA]</scope>
    <source>
        <strain evidence="3">SM23_40</strain>
    </source>
</reference>
<feature type="compositionally biased region" description="Basic and acidic residues" evidence="1">
    <location>
        <begin position="200"/>
        <end position="230"/>
    </location>
</feature>
<accession>A0A0S8G981</accession>
<sequence length="249" mass="27736">MDDEAATYELEGDLRHFDLSDVLQLIGFGQKEGALRIQGERGEGVIYFDDGTATHAVAGDLVGDDAMLRIVQWREGHFSFDTSDTTDQQTVHLSIQHVILEAARQVDEWRKIEAVIPSLDTVVAFIDEPSEGVESIKLEPDEWKVLSLVDGVRSVRSLAEGSAFSEFQASRIIYRLLTSGLLRIVPAQEAAAHVGPPRPAAERKETVQPKSPAQREPERREVRADRERSGAVKRFLRGFGRSSKNREGM</sequence>
<dbReference type="PANTHER" id="PTHR36304">
    <property type="entry name" value="DOMAIN GTPASE-ACTIVATING PROTEIN, PUTATIVE-RELATED-RELATED"/>
    <property type="match status" value="1"/>
</dbReference>
<feature type="region of interest" description="Disordered" evidence="1">
    <location>
        <begin position="192"/>
        <end position="249"/>
    </location>
</feature>
<dbReference type="InterPro" id="IPR025497">
    <property type="entry name" value="PatA-like_N"/>
</dbReference>
<evidence type="ECO:0000256" key="1">
    <source>
        <dbReference type="SAM" id="MobiDB-lite"/>
    </source>
</evidence>
<dbReference type="Pfam" id="PF14332">
    <property type="entry name" value="DUF4388"/>
    <property type="match status" value="1"/>
</dbReference>
<evidence type="ECO:0000313" key="4">
    <source>
        <dbReference type="Proteomes" id="UP000051717"/>
    </source>
</evidence>
<protein>
    <recommendedName>
        <fullName evidence="2">PatA-like N-terminal domain-containing protein</fullName>
    </recommendedName>
</protein>